<name>A0A8J8P1W6_HALGN</name>
<feature type="transmembrane region" description="Helical" evidence="1">
    <location>
        <begin position="28"/>
        <end position="49"/>
    </location>
</feature>
<accession>A0A8J8P1W6</accession>
<protein>
    <submittedName>
        <fullName evidence="2">Uncharacterized protein</fullName>
    </submittedName>
</protein>
<organism evidence="2 3">
    <name type="scientific">Halteria grandinella</name>
    <dbReference type="NCBI Taxonomy" id="5974"/>
    <lineage>
        <taxon>Eukaryota</taxon>
        <taxon>Sar</taxon>
        <taxon>Alveolata</taxon>
        <taxon>Ciliophora</taxon>
        <taxon>Intramacronucleata</taxon>
        <taxon>Spirotrichea</taxon>
        <taxon>Stichotrichia</taxon>
        <taxon>Sporadotrichida</taxon>
        <taxon>Halteriidae</taxon>
        <taxon>Halteria</taxon>
    </lineage>
</organism>
<comment type="caution">
    <text evidence="2">The sequence shown here is derived from an EMBL/GenBank/DDBJ whole genome shotgun (WGS) entry which is preliminary data.</text>
</comment>
<keyword evidence="1" id="KW-0812">Transmembrane</keyword>
<evidence type="ECO:0000256" key="1">
    <source>
        <dbReference type="SAM" id="Phobius"/>
    </source>
</evidence>
<keyword evidence="1" id="KW-1133">Transmembrane helix</keyword>
<evidence type="ECO:0000313" key="2">
    <source>
        <dbReference type="EMBL" id="TNV86422.1"/>
    </source>
</evidence>
<dbReference type="AlphaFoldDB" id="A0A8J8P1W6"/>
<reference evidence="2" key="1">
    <citation type="submission" date="2019-06" db="EMBL/GenBank/DDBJ databases">
        <authorList>
            <person name="Zheng W."/>
        </authorList>
    </citation>
    <scope>NUCLEOTIDE SEQUENCE</scope>
    <source>
        <strain evidence="2">QDHG01</strain>
    </source>
</reference>
<keyword evidence="1" id="KW-0472">Membrane</keyword>
<dbReference type="Proteomes" id="UP000785679">
    <property type="component" value="Unassembled WGS sequence"/>
</dbReference>
<gene>
    <name evidence="2" type="ORF">FGO68_gene10198</name>
</gene>
<evidence type="ECO:0000313" key="3">
    <source>
        <dbReference type="Proteomes" id="UP000785679"/>
    </source>
</evidence>
<dbReference type="OrthoDB" id="327433at2759"/>
<keyword evidence="3" id="KW-1185">Reference proteome</keyword>
<feature type="transmembrane region" description="Helical" evidence="1">
    <location>
        <begin position="115"/>
        <end position="140"/>
    </location>
</feature>
<proteinExistence type="predicted"/>
<sequence length="196" mass="22538">MIVKRGRAEEKKFSPLIEGVKNEGISRYWNIIALAKWCVMCFTLIMLMGYPQQQMQILLAISIFSTAIQLSVKPQDSYLEQYMSLFNDLMSSLYIYTLQCLSFTTSSTLKQTLGLILLSLMLFTVFVNILKVLIVIFVGVKGKYNAWVIRRQNRVVNISKYKIDDGVSFGLDAGILKMKKVVRKKKKRKTLDQIMV</sequence>
<dbReference type="EMBL" id="RRYP01001090">
    <property type="protein sequence ID" value="TNV86422.1"/>
    <property type="molecule type" value="Genomic_DNA"/>
</dbReference>